<accession>A0A9W6SYJ6</accession>
<name>A0A9W6SYJ6_CANBO</name>
<evidence type="ECO:0000256" key="1">
    <source>
        <dbReference type="SAM" id="MobiDB-lite"/>
    </source>
</evidence>
<reference evidence="2" key="1">
    <citation type="submission" date="2023-04" db="EMBL/GenBank/DDBJ databases">
        <title>Candida boidinii NBRC 10035.</title>
        <authorList>
            <person name="Ichikawa N."/>
            <person name="Sato H."/>
            <person name="Tonouchi N."/>
        </authorList>
    </citation>
    <scope>NUCLEOTIDE SEQUENCE</scope>
    <source>
        <strain evidence="2">NBRC 10035</strain>
    </source>
</reference>
<proteinExistence type="predicted"/>
<gene>
    <name evidence="2" type="ORF">Cboi02_000177100</name>
</gene>
<protein>
    <submittedName>
        <fullName evidence="2">Unnamed protein product</fullName>
    </submittedName>
</protein>
<keyword evidence="3" id="KW-1185">Reference proteome</keyword>
<sequence length="276" mass="30027">MSQKSQIPLSNITNKRAISASLDKKSDSRAMTYGSKSVDRPKSYGSAASVSTATTPTRLSNRATAKSLSLSESRISKVTRSGSGLSSPVRNQTVRSSNGLTGRPLRRKSRDLSANNGALFSKISGTVTSQIDSINISKNLKFENATKSTANTSIISSKPDTNKSLVVGLKDSAPVSDVISRLTSRTAPKLCPQRLEQNPKRSITYETNMTVNKSATPEIIQNSNLKAISEAKKTEDLSQIRIRELIKENTKMMMKISENQGIIINYMKNLEKNGII</sequence>
<evidence type="ECO:0000313" key="2">
    <source>
        <dbReference type="EMBL" id="GME68634.1"/>
    </source>
</evidence>
<feature type="region of interest" description="Disordered" evidence="1">
    <location>
        <begin position="20"/>
        <end position="113"/>
    </location>
</feature>
<feature type="compositionally biased region" description="Polar residues" evidence="1">
    <location>
        <begin position="56"/>
        <end position="100"/>
    </location>
</feature>
<evidence type="ECO:0000313" key="3">
    <source>
        <dbReference type="Proteomes" id="UP001165120"/>
    </source>
</evidence>
<comment type="caution">
    <text evidence="2">The sequence shown here is derived from an EMBL/GenBank/DDBJ whole genome shotgun (WGS) entry which is preliminary data.</text>
</comment>
<dbReference type="EMBL" id="BSXN01000455">
    <property type="protein sequence ID" value="GME68634.1"/>
    <property type="molecule type" value="Genomic_DNA"/>
</dbReference>
<dbReference type="AlphaFoldDB" id="A0A9W6SYJ6"/>
<feature type="compositionally biased region" description="Low complexity" evidence="1">
    <location>
        <begin position="46"/>
        <end position="55"/>
    </location>
</feature>
<dbReference type="Proteomes" id="UP001165120">
    <property type="component" value="Unassembled WGS sequence"/>
</dbReference>
<organism evidence="2 3">
    <name type="scientific">Candida boidinii</name>
    <name type="common">Yeast</name>
    <dbReference type="NCBI Taxonomy" id="5477"/>
    <lineage>
        <taxon>Eukaryota</taxon>
        <taxon>Fungi</taxon>
        <taxon>Dikarya</taxon>
        <taxon>Ascomycota</taxon>
        <taxon>Saccharomycotina</taxon>
        <taxon>Pichiomycetes</taxon>
        <taxon>Pichiales</taxon>
        <taxon>Pichiaceae</taxon>
        <taxon>Ogataea</taxon>
        <taxon>Ogataea/Candida clade</taxon>
    </lineage>
</organism>